<evidence type="ECO:0000256" key="3">
    <source>
        <dbReference type="SAM" id="SignalP"/>
    </source>
</evidence>
<dbReference type="VEuPathDB" id="FungiDB:SPPG_04533"/>
<evidence type="ECO:0000313" key="5">
    <source>
        <dbReference type="Proteomes" id="UP000053201"/>
    </source>
</evidence>
<organism evidence="4 5">
    <name type="scientific">Spizellomyces punctatus (strain DAOM BR117)</name>
    <dbReference type="NCBI Taxonomy" id="645134"/>
    <lineage>
        <taxon>Eukaryota</taxon>
        <taxon>Fungi</taxon>
        <taxon>Fungi incertae sedis</taxon>
        <taxon>Chytridiomycota</taxon>
        <taxon>Chytridiomycota incertae sedis</taxon>
        <taxon>Chytridiomycetes</taxon>
        <taxon>Spizellomycetales</taxon>
        <taxon>Spizellomycetaceae</taxon>
        <taxon>Spizellomyces</taxon>
    </lineage>
</organism>
<keyword evidence="2" id="KW-1133">Transmembrane helix</keyword>
<sequence>MRVLPSLLICLTVFLVQALCQSPAAPIGAVTSQVGQDGAWTGSVETDPSVTSMTIVPIVNGNTAPAKSFQAAIGAPPGDLTPGHIYWTFEGKADPNYNGFILQYEQTGAQGILEYPAASFLPMGPGLNPFPSASSKPWIASGKPVTYAIIAVAGATVLFVGMLLWIASKNRATPTGYGTGTLGKGGSLRSRPSITNKPDVEEIIVEAPPLPIKQHEPGPSGSGRARVMDLEA</sequence>
<keyword evidence="5" id="KW-1185">Reference proteome</keyword>
<feature type="transmembrane region" description="Helical" evidence="2">
    <location>
        <begin position="145"/>
        <end position="167"/>
    </location>
</feature>
<dbReference type="Proteomes" id="UP000053201">
    <property type="component" value="Unassembled WGS sequence"/>
</dbReference>
<dbReference type="RefSeq" id="XP_016608233.1">
    <property type="nucleotide sequence ID" value="XM_016752767.1"/>
</dbReference>
<proteinExistence type="predicted"/>
<keyword evidence="2" id="KW-0812">Transmembrane</keyword>
<dbReference type="InParanoid" id="A0A0L0HHC6"/>
<feature type="signal peptide" evidence="3">
    <location>
        <begin position="1"/>
        <end position="18"/>
    </location>
</feature>
<keyword evidence="2" id="KW-0472">Membrane</keyword>
<dbReference type="GeneID" id="27687978"/>
<reference evidence="4 5" key="1">
    <citation type="submission" date="2009-08" db="EMBL/GenBank/DDBJ databases">
        <title>The Genome Sequence of Spizellomyces punctatus strain DAOM BR117.</title>
        <authorList>
            <consortium name="The Broad Institute Genome Sequencing Platform"/>
            <person name="Russ C."/>
            <person name="Cuomo C."/>
            <person name="Shea T."/>
            <person name="Young S.K."/>
            <person name="Zeng Q."/>
            <person name="Koehrsen M."/>
            <person name="Haas B."/>
            <person name="Borodovsky M."/>
            <person name="Guigo R."/>
            <person name="Alvarado L."/>
            <person name="Berlin A."/>
            <person name="Bochicchio J."/>
            <person name="Borenstein D."/>
            <person name="Chapman S."/>
            <person name="Chen Z."/>
            <person name="Engels R."/>
            <person name="Freedman E."/>
            <person name="Gellesch M."/>
            <person name="Goldberg J."/>
            <person name="Griggs A."/>
            <person name="Gujja S."/>
            <person name="Heiman D."/>
            <person name="Hepburn T."/>
            <person name="Howarth C."/>
            <person name="Jen D."/>
            <person name="Larson L."/>
            <person name="Lewis B."/>
            <person name="Mehta T."/>
            <person name="Park D."/>
            <person name="Pearson M."/>
            <person name="Roberts A."/>
            <person name="Saif S."/>
            <person name="Shenoy N."/>
            <person name="Sisk P."/>
            <person name="Stolte C."/>
            <person name="Sykes S."/>
            <person name="Thomson T."/>
            <person name="Walk T."/>
            <person name="White J."/>
            <person name="Yandava C."/>
            <person name="Burger G."/>
            <person name="Gray M.W."/>
            <person name="Holland P.W.H."/>
            <person name="King N."/>
            <person name="Lang F.B.F."/>
            <person name="Roger A.J."/>
            <person name="Ruiz-Trillo I."/>
            <person name="Lander E."/>
            <person name="Nusbaum C."/>
        </authorList>
    </citation>
    <scope>NUCLEOTIDE SEQUENCE [LARGE SCALE GENOMIC DNA]</scope>
    <source>
        <strain evidence="4 5">DAOM BR117</strain>
    </source>
</reference>
<dbReference type="EMBL" id="KQ257456">
    <property type="protein sequence ID" value="KND00194.1"/>
    <property type="molecule type" value="Genomic_DNA"/>
</dbReference>
<name>A0A0L0HHC6_SPIPD</name>
<feature type="region of interest" description="Disordered" evidence="1">
    <location>
        <begin position="207"/>
        <end position="232"/>
    </location>
</feature>
<evidence type="ECO:0000313" key="4">
    <source>
        <dbReference type="EMBL" id="KND00194.1"/>
    </source>
</evidence>
<dbReference type="OrthoDB" id="10353342at2759"/>
<protein>
    <recommendedName>
        <fullName evidence="6">Mid2 domain-containing protein</fullName>
    </recommendedName>
</protein>
<accession>A0A0L0HHC6</accession>
<keyword evidence="3" id="KW-0732">Signal</keyword>
<feature type="chain" id="PRO_5005540067" description="Mid2 domain-containing protein" evidence="3">
    <location>
        <begin position="19"/>
        <end position="232"/>
    </location>
</feature>
<evidence type="ECO:0000256" key="2">
    <source>
        <dbReference type="SAM" id="Phobius"/>
    </source>
</evidence>
<evidence type="ECO:0000256" key="1">
    <source>
        <dbReference type="SAM" id="MobiDB-lite"/>
    </source>
</evidence>
<evidence type="ECO:0008006" key="6">
    <source>
        <dbReference type="Google" id="ProtNLM"/>
    </source>
</evidence>
<dbReference type="AlphaFoldDB" id="A0A0L0HHC6"/>
<gene>
    <name evidence="4" type="ORF">SPPG_04533</name>
</gene>